<accession>A0ABT3XKI4</accession>
<organism evidence="2 3">
    <name type="scientific">Chryseobacterium formosus</name>
    <dbReference type="NCBI Taxonomy" id="1537363"/>
    <lineage>
        <taxon>Bacteria</taxon>
        <taxon>Pseudomonadati</taxon>
        <taxon>Bacteroidota</taxon>
        <taxon>Flavobacteriia</taxon>
        <taxon>Flavobacteriales</taxon>
        <taxon>Weeksellaceae</taxon>
        <taxon>Chryseobacterium group</taxon>
        <taxon>Chryseobacterium</taxon>
    </lineage>
</organism>
<dbReference type="NCBIfam" id="TIGR02231">
    <property type="entry name" value="mucoidy inhibitor MuiA family protein"/>
    <property type="match status" value="1"/>
</dbReference>
<gene>
    <name evidence="2" type="ORF">OF897_01735</name>
</gene>
<comment type="caution">
    <text evidence="2">The sequence shown here is derived from an EMBL/GenBank/DDBJ whole genome shotgun (WGS) entry which is preliminary data.</text>
</comment>
<reference evidence="2" key="1">
    <citation type="submission" date="2022-10" db="EMBL/GenBank/DDBJ databases">
        <title>Chryseobacterium sp. nov., a novel bacterial species.</title>
        <authorList>
            <person name="Cao Y."/>
        </authorList>
    </citation>
    <scope>NUCLEOTIDE SEQUENCE</scope>
    <source>
        <strain evidence="2">CCTCC AB2015118</strain>
    </source>
</reference>
<dbReference type="Proteomes" id="UP001073122">
    <property type="component" value="Unassembled WGS sequence"/>
</dbReference>
<evidence type="ECO:0000313" key="2">
    <source>
        <dbReference type="EMBL" id="MCX8522644.1"/>
    </source>
</evidence>
<proteinExistence type="predicted"/>
<dbReference type="InterPro" id="IPR037291">
    <property type="entry name" value="DUF4139"/>
</dbReference>
<dbReference type="EMBL" id="JAOVZW010000001">
    <property type="protein sequence ID" value="MCX8522644.1"/>
    <property type="molecule type" value="Genomic_DNA"/>
</dbReference>
<keyword evidence="3" id="KW-1185">Reference proteome</keyword>
<sequence>MVKINVLAFVLVISNCFGQENYTTTNSKIREAKIYSNGGMLKQSFSAEVVPGKNFIIVNEFGRNRGIEISSFKPDKKITLIKYESYSNNPTLYADKLGKNKKTELLNDSIEVYRKINKDFDQELLLTRNSIGIIQKNQALGNPSSTEIIKMIEFNKATLKNLYLEEQTLQAKIAVNQAKISALEGKRYSSTRNDETKNNNIIVLQVNSDKKQTVNFEVNQYIQEANWRPFYIIKSNGIKSPLKISYKAKIQQNTGLEFKNIPIKLINGSFSAEERPYDLQRWFLRTERDQYVSNLVYQKPKVKSNPREKNIEEVVLLGESNKIAQRTMKTEISLDKNVILPSDVEVTEDLNDFEVTTTYKYISTPKLDNKTFLLASIKDYSKYNFLPGDADIFMEDLQIGTVNIDTNQLTSEMLISLGSDPNVLTKRELVNKETKDLGENGKFESYSYEITVKNNKSAAIVLEMKDQIPVSTAENIKIEAINPDNANYDKSSGFLTWNFEIKPNETKKIKFGFNVTLPKDLITLDIK</sequence>
<dbReference type="Pfam" id="PF13598">
    <property type="entry name" value="DUF4139"/>
    <property type="match status" value="1"/>
</dbReference>
<feature type="domain" description="DUF4139" evidence="1">
    <location>
        <begin position="217"/>
        <end position="519"/>
    </location>
</feature>
<evidence type="ECO:0000313" key="3">
    <source>
        <dbReference type="Proteomes" id="UP001073122"/>
    </source>
</evidence>
<dbReference type="RefSeq" id="WP_267263966.1">
    <property type="nucleotide sequence ID" value="NZ_JAOVZW010000001.1"/>
</dbReference>
<dbReference type="PANTHER" id="PTHR31005">
    <property type="entry name" value="DUF4139 DOMAIN-CONTAINING PROTEIN"/>
    <property type="match status" value="1"/>
</dbReference>
<name>A0ABT3XKI4_9FLAO</name>
<dbReference type="PANTHER" id="PTHR31005:SF8">
    <property type="entry name" value="DUF4139 DOMAIN-CONTAINING PROTEIN"/>
    <property type="match status" value="1"/>
</dbReference>
<protein>
    <submittedName>
        <fullName evidence="2">DUF4139 domain-containing protein</fullName>
    </submittedName>
</protein>
<dbReference type="InterPro" id="IPR011935">
    <property type="entry name" value="CHP02231"/>
</dbReference>
<evidence type="ECO:0000259" key="1">
    <source>
        <dbReference type="Pfam" id="PF13598"/>
    </source>
</evidence>